<evidence type="ECO:0000313" key="2">
    <source>
        <dbReference type="EMBL" id="ANF57462.1"/>
    </source>
</evidence>
<keyword evidence="2" id="KW-0808">Transferase</keyword>
<keyword evidence="3" id="KW-1185">Reference proteome</keyword>
<dbReference type="InterPro" id="IPR027417">
    <property type="entry name" value="P-loop_NTPase"/>
</dbReference>
<dbReference type="Proteomes" id="UP000077875">
    <property type="component" value="Chromosome"/>
</dbReference>
<dbReference type="GO" id="GO:0016301">
    <property type="term" value="F:kinase activity"/>
    <property type="evidence" value="ECO:0007669"/>
    <property type="project" value="UniProtKB-KW"/>
</dbReference>
<dbReference type="Pfam" id="PF00485">
    <property type="entry name" value="PRK"/>
    <property type="match status" value="1"/>
</dbReference>
<dbReference type="InterPro" id="IPR006083">
    <property type="entry name" value="PRK/URK"/>
</dbReference>
<evidence type="ECO:0000259" key="1">
    <source>
        <dbReference type="Pfam" id="PF00485"/>
    </source>
</evidence>
<feature type="domain" description="Phosphoribulokinase/uridine kinase" evidence="1">
    <location>
        <begin position="37"/>
        <end position="196"/>
    </location>
</feature>
<dbReference type="NCBIfam" id="NF006743">
    <property type="entry name" value="PRK09270.1-2"/>
    <property type="match status" value="1"/>
</dbReference>
<accession>A0A172YEE3</accession>
<dbReference type="RefSeq" id="WP_064122410.1">
    <property type="nucleotide sequence ID" value="NZ_CP015243.1"/>
</dbReference>
<dbReference type="STRING" id="376489.A5892_08280"/>
<dbReference type="EMBL" id="CP015243">
    <property type="protein sequence ID" value="ANF57462.1"/>
    <property type="molecule type" value="Genomic_DNA"/>
</dbReference>
<keyword evidence="2" id="KW-0418">Kinase</keyword>
<dbReference type="KEGG" id="haa:A5892_08280"/>
<protein>
    <submittedName>
        <fullName evidence="2">Nucleoside/nucleotide kinase family protein</fullName>
    </submittedName>
</protein>
<evidence type="ECO:0000313" key="3">
    <source>
        <dbReference type="Proteomes" id="UP000077875"/>
    </source>
</evidence>
<sequence>MLDHHAGQHAQPPAPALPAALIERAAALCTPGQRRLLGICGAPGAGKSTFAEALLAALGDRAAIVPMDGFHLSNRQLSRLGRMARKGAPDTFDIDGYLALLQRLRHQRTDEVVYAPAFEREIEEPVAGAIAVQPEVELVITEGNYLLLEQPGWNRVATMLDQSWFLDVDDSLRRERLEGRHRRFGRSPEAARDWIEHTDEPNARLIAASRGRAGLIVGWGD</sequence>
<gene>
    <name evidence="2" type="ORF">A5892_08280</name>
</gene>
<reference evidence="2 3" key="1">
    <citation type="submission" date="2016-04" db="EMBL/GenBank/DDBJ databases">
        <title>Complete Genome Sequence of Halotalea alkalilenta IHB B 13600.</title>
        <authorList>
            <person name="Swarnkar M.K."/>
            <person name="Sharma A."/>
            <person name="Kaushal K."/>
            <person name="Soni R."/>
            <person name="Rana S."/>
            <person name="Singh A.K."/>
            <person name="Gulati A."/>
        </authorList>
    </citation>
    <scope>NUCLEOTIDE SEQUENCE [LARGE SCALE GENOMIC DNA]</scope>
    <source>
        <strain evidence="2 3">IHB B 13600</strain>
    </source>
</reference>
<dbReference type="PANTHER" id="PTHR10285">
    <property type="entry name" value="URIDINE KINASE"/>
    <property type="match status" value="1"/>
</dbReference>
<dbReference type="SUPFAM" id="SSF52540">
    <property type="entry name" value="P-loop containing nucleoside triphosphate hydrolases"/>
    <property type="match status" value="1"/>
</dbReference>
<organism evidence="2 3">
    <name type="scientific">Halotalea alkalilenta</name>
    <dbReference type="NCBI Taxonomy" id="376489"/>
    <lineage>
        <taxon>Bacteria</taxon>
        <taxon>Pseudomonadati</taxon>
        <taxon>Pseudomonadota</taxon>
        <taxon>Gammaproteobacteria</taxon>
        <taxon>Oceanospirillales</taxon>
        <taxon>Halomonadaceae</taxon>
        <taxon>Halotalea</taxon>
    </lineage>
</organism>
<name>A0A172YEE3_9GAMM</name>
<dbReference type="Gene3D" id="3.40.50.300">
    <property type="entry name" value="P-loop containing nucleotide triphosphate hydrolases"/>
    <property type="match status" value="2"/>
</dbReference>
<dbReference type="GO" id="GO:0005524">
    <property type="term" value="F:ATP binding"/>
    <property type="evidence" value="ECO:0007669"/>
    <property type="project" value="InterPro"/>
</dbReference>
<dbReference type="AlphaFoldDB" id="A0A172YEE3"/>
<proteinExistence type="predicted"/>